<evidence type="ECO:0000256" key="8">
    <source>
        <dbReference type="ARBA" id="ARBA00023136"/>
    </source>
</evidence>
<keyword evidence="6" id="KW-0433">Leucine-rich repeat</keyword>
<dbReference type="InterPro" id="IPR001611">
    <property type="entry name" value="Leu-rich_rpt"/>
</dbReference>
<evidence type="ECO:0000259" key="11">
    <source>
        <dbReference type="Pfam" id="PF17888"/>
    </source>
</evidence>
<feature type="compositionally biased region" description="Basic and acidic residues" evidence="9">
    <location>
        <begin position="1364"/>
        <end position="1393"/>
    </location>
</feature>
<dbReference type="InterPro" id="IPR032675">
    <property type="entry name" value="LRR_dom_sf"/>
</dbReference>
<dbReference type="Pfam" id="PF17888">
    <property type="entry name" value="Carm_PH"/>
    <property type="match status" value="1"/>
</dbReference>
<dbReference type="Gene3D" id="3.80.10.10">
    <property type="entry name" value="Ribonuclease Inhibitor"/>
    <property type="match status" value="1"/>
</dbReference>
<dbReference type="EMBL" id="JBJQND010000012">
    <property type="protein sequence ID" value="KAL3859723.1"/>
    <property type="molecule type" value="Genomic_DNA"/>
</dbReference>
<feature type="compositionally biased region" description="Basic and acidic residues" evidence="9">
    <location>
        <begin position="1173"/>
        <end position="1207"/>
    </location>
</feature>
<comment type="caution">
    <text evidence="12">The sequence shown here is derived from an EMBL/GenBank/DDBJ whole genome shotgun (WGS) entry which is preliminary data.</text>
</comment>
<gene>
    <name evidence="12" type="ORF">ACJMK2_009925</name>
</gene>
<proteinExistence type="inferred from homology"/>
<feature type="compositionally biased region" description="Polar residues" evidence="9">
    <location>
        <begin position="1719"/>
        <end position="1728"/>
    </location>
</feature>
<name>A0ABD3VGS2_SINWO</name>
<dbReference type="PANTHER" id="PTHR24112:SF66">
    <property type="entry name" value="LEUCINE-RICH REPEAT, ISOFORM F"/>
    <property type="match status" value="1"/>
</dbReference>
<dbReference type="GO" id="GO:0005737">
    <property type="term" value="C:cytoplasm"/>
    <property type="evidence" value="ECO:0007669"/>
    <property type="project" value="UniProtKB-SubCell"/>
</dbReference>
<dbReference type="SMART" id="SM00368">
    <property type="entry name" value="LRR_RI"/>
    <property type="match status" value="5"/>
</dbReference>
<dbReference type="InterPro" id="IPR041245">
    <property type="entry name" value="CARMIL_PH"/>
</dbReference>
<protein>
    <recommendedName>
        <fullName evidence="14">F-actin-uncapping protein LRRC16A</fullName>
    </recommendedName>
</protein>
<keyword evidence="4" id="KW-1003">Cell membrane</keyword>
<dbReference type="Pfam" id="PF13516">
    <property type="entry name" value="LRR_6"/>
    <property type="match status" value="1"/>
</dbReference>
<evidence type="ECO:0008006" key="14">
    <source>
        <dbReference type="Google" id="ProtNLM"/>
    </source>
</evidence>
<evidence type="ECO:0000256" key="5">
    <source>
        <dbReference type="ARBA" id="ARBA00022490"/>
    </source>
</evidence>
<feature type="compositionally biased region" description="Polar residues" evidence="9">
    <location>
        <begin position="1017"/>
        <end position="1046"/>
    </location>
</feature>
<keyword evidence="8" id="KW-0472">Membrane</keyword>
<dbReference type="Gene3D" id="2.30.29.30">
    <property type="entry name" value="Pleckstrin-homology domain (PH domain)/Phosphotyrosine-binding domain (PTB)"/>
    <property type="match status" value="1"/>
</dbReference>
<feature type="compositionally biased region" description="Basic residues" evidence="9">
    <location>
        <begin position="925"/>
        <end position="934"/>
    </location>
</feature>
<evidence type="ECO:0000256" key="7">
    <source>
        <dbReference type="ARBA" id="ARBA00022737"/>
    </source>
</evidence>
<feature type="compositionally biased region" description="Basic and acidic residues" evidence="9">
    <location>
        <begin position="1638"/>
        <end position="1647"/>
    </location>
</feature>
<evidence type="ECO:0000256" key="3">
    <source>
        <dbReference type="ARBA" id="ARBA00007298"/>
    </source>
</evidence>
<reference evidence="12 13" key="1">
    <citation type="submission" date="2024-11" db="EMBL/GenBank/DDBJ databases">
        <title>Chromosome-level genome assembly of the freshwater bivalve Anodonta woodiana.</title>
        <authorList>
            <person name="Chen X."/>
        </authorList>
    </citation>
    <scope>NUCLEOTIDE SEQUENCE [LARGE SCALE GENOMIC DNA]</scope>
    <source>
        <strain evidence="12">MN2024</strain>
        <tissue evidence="12">Gills</tissue>
    </source>
</reference>
<dbReference type="InterPro" id="IPR011993">
    <property type="entry name" value="PH-like_dom_sf"/>
</dbReference>
<feature type="compositionally biased region" description="Polar residues" evidence="9">
    <location>
        <begin position="1394"/>
        <end position="1416"/>
    </location>
</feature>
<evidence type="ECO:0000256" key="4">
    <source>
        <dbReference type="ARBA" id="ARBA00022475"/>
    </source>
</evidence>
<evidence type="ECO:0000256" key="1">
    <source>
        <dbReference type="ARBA" id="ARBA00004236"/>
    </source>
</evidence>
<feature type="region of interest" description="Disordered" evidence="9">
    <location>
        <begin position="873"/>
        <end position="1622"/>
    </location>
</feature>
<feature type="compositionally biased region" description="Basic and acidic residues" evidence="9">
    <location>
        <begin position="879"/>
        <end position="895"/>
    </location>
</feature>
<keyword evidence="5" id="KW-0963">Cytoplasm</keyword>
<feature type="compositionally biased region" description="Basic and acidic residues" evidence="9">
    <location>
        <begin position="1440"/>
        <end position="1615"/>
    </location>
</feature>
<evidence type="ECO:0000256" key="9">
    <source>
        <dbReference type="SAM" id="MobiDB-lite"/>
    </source>
</evidence>
<keyword evidence="13" id="KW-1185">Reference proteome</keyword>
<feature type="domain" description="CARMIL C-terminal" evidence="10">
    <location>
        <begin position="789"/>
        <end position="1059"/>
    </location>
</feature>
<dbReference type="GO" id="GO:0005886">
    <property type="term" value="C:plasma membrane"/>
    <property type="evidence" value="ECO:0007669"/>
    <property type="project" value="UniProtKB-SubCell"/>
</dbReference>
<dbReference type="InterPro" id="IPR051279">
    <property type="entry name" value="PP1-Reg/Actin-Interact_Protein"/>
</dbReference>
<comment type="subcellular location">
    <subcellularLocation>
        <location evidence="1">Cell membrane</location>
    </subcellularLocation>
    <subcellularLocation>
        <location evidence="2">Cytoplasm</location>
    </subcellularLocation>
</comment>
<dbReference type="PANTHER" id="PTHR24112">
    <property type="entry name" value="LEUCINE-RICH REPEAT, ISOFORM F-RELATED"/>
    <property type="match status" value="1"/>
</dbReference>
<feature type="region of interest" description="Disordered" evidence="9">
    <location>
        <begin position="1635"/>
        <end position="1746"/>
    </location>
</feature>
<organism evidence="12 13">
    <name type="scientific">Sinanodonta woodiana</name>
    <name type="common">Chinese pond mussel</name>
    <name type="synonym">Anodonta woodiana</name>
    <dbReference type="NCBI Taxonomy" id="1069815"/>
    <lineage>
        <taxon>Eukaryota</taxon>
        <taxon>Metazoa</taxon>
        <taxon>Spiralia</taxon>
        <taxon>Lophotrochozoa</taxon>
        <taxon>Mollusca</taxon>
        <taxon>Bivalvia</taxon>
        <taxon>Autobranchia</taxon>
        <taxon>Heteroconchia</taxon>
        <taxon>Palaeoheterodonta</taxon>
        <taxon>Unionida</taxon>
        <taxon>Unionoidea</taxon>
        <taxon>Unionidae</taxon>
        <taxon>Unioninae</taxon>
        <taxon>Sinanodonta</taxon>
    </lineage>
</organism>
<accession>A0ABD3VGS2</accession>
<dbReference type="InterPro" id="IPR031943">
    <property type="entry name" value="CARMIL_C"/>
</dbReference>
<evidence type="ECO:0000259" key="10">
    <source>
        <dbReference type="Pfam" id="PF16000"/>
    </source>
</evidence>
<feature type="compositionally biased region" description="Basic and acidic residues" evidence="9">
    <location>
        <begin position="1675"/>
        <end position="1701"/>
    </location>
</feature>
<feature type="compositionally biased region" description="Acidic residues" evidence="9">
    <location>
        <begin position="1702"/>
        <end position="1711"/>
    </location>
</feature>
<feature type="domain" description="CARMIL pleckstrin homology" evidence="11">
    <location>
        <begin position="27"/>
        <end position="120"/>
    </location>
</feature>
<evidence type="ECO:0000313" key="13">
    <source>
        <dbReference type="Proteomes" id="UP001634394"/>
    </source>
</evidence>
<sequence>MAGHSNVPNDLQESIRNVLDRHIKLSIKRLVKQEVRPDKWENKVLAFSTSRLFIFTGKAPTKVENSIHYLDIQSVESKKPSQLVLTVDGKPLSFYTMETETEEVDHMICHIGTSLKTTFPAFPLERVISKIEVHPPERLRLMNDMVQNIEKKEMGPCGNFSVMYTCMCDYYNLPYREEVSWDVDTIYLSQDSRELCLRDFDHLNSKDLVPIVAALEHNPWFTSLNASNVYLVPEVSAEILRVMKKNAVIEELLLCNTGITTEFITKLATAILSNSDTQLHKIDVSNNVVDEKCLVHLVGSLKSRGRCFTYLDLSRTKLSTKGLNRVAEIMSQSPNVFSGLQVLKLAELSSGKSEDLQALYSFLAQPMNITHLDVSGTECALDQLIVPLQRGCSMTMSHLYLARTTFTNKKLKDAQVPPSWKQFFSMVMNLKHLDMSGVKMPAEALKELLLGLGSNRNLSGLHLNISGLDLTNQAFQYLQNCLSAVTTIYSLDVSNISLNETDLCTLLSCIGQNKEIKHLYIGRLINNMKPKNLNTVLEGLVHLIQDEDSSLESLSLADSKLKTSMNMIINSLGSNTSLTEIDISGNQMGDLGARMLAKALQINNKLKVINWDNNNTTAQGFEDIAAALEKNYTVKKMPIPVRDASAALKQPERTEAALQKIESLLQRNHSPRKYSSDQAYRLQQGFLISSTQQMVDRRVVQTQDTINALSVESTEAIQDDVDKAKSLIKDADNLKVLLPKLHDIANASQNSGNPVELKLKHIAKELREVLEEHMNKTVSDMVASSCRMCFTVTSDESFLAELKEGCAAKSAIPKDFTSNILDGVDTDIYNKLSELNLAVAAHISDQVIDRVIERLSERNKTLTNHLNQRIKNPFRHSQTKPEKMDNDSEKMEEVVLRPSSSPQKIKKKAPPVPGLESPSIAVMRKSIHERKRRPQSVITPQPTTLPVIPDKEEDSSNHVIREDDDLVLDLPQEAKLGNYKRAKPPARSRPTVRPTAPVNQEKPGDSFKEDEGIDQFFGSTPVSVSATGSPSTIANKKSPMANPSKSADTKKKSPWPNFNPFGNKEKTEKKRSKMSSRKPSETEEEKKKDDKQDNKRGSKPTPPAASAKPKVTISSQESKKEEILERRPKELETEVEEQKKFEKKEEILEETKKTESSVEFKPPQILEKPANALEKEPGEITKTDGEKTDETKKEQEQPDKEKTEEVAPKVPLVVPKRPLHPGMGFGGNILAQVKAEQEKRKSLMPNTNISLPVKSPVSEKEVPLFPRNLKPVNDKATVSPQSDEKLTQENGNKKPIGDGVPKSPLNKIRVPQSAERLTQENGSKKSVGDGGPMSPLNKLRFSDKSVPISKKPLDSVQDTIKSTEIPKTESCPDKEEKKTIATDDDIEKVKDATSSRIDIISPGSQKDSDGSNANSHGKSDQKPPPALRPRPQIKTAKPKSFIETEVKPNEKEPEKEKHPEEKPKKKEHEEKEKQKHPEEKPNEKEHEEEKKKHPEEKTDKKEHEEGKQKHPEEKPSTKEHEEKEKKKHPEEKPNKKEHEEKQKHPEDKPSTKEHEEKEKKKHLEEKPNKKEHEEKQKHTEEKPNKKEHEEKQKHPEGKPDEKDKEEKQKHQESRVVYDSATIRLSLKEKMALFAEQNIEDKPQKPEKSNSLPRGVKPPEQIDEKRPSSMFLPMLAKRDGKNNSKKSEEKKVEVKEEHKSASDEDVSSESDSETFKTKSGLRSSASSPDSAKCPDRDSSSSEEVIMV</sequence>
<evidence type="ECO:0000256" key="2">
    <source>
        <dbReference type="ARBA" id="ARBA00004496"/>
    </source>
</evidence>
<keyword evidence="7" id="KW-0677">Repeat</keyword>
<evidence type="ECO:0000256" key="6">
    <source>
        <dbReference type="ARBA" id="ARBA00022614"/>
    </source>
</evidence>
<feature type="compositionally biased region" description="Basic and acidic residues" evidence="9">
    <location>
        <begin position="1117"/>
        <end position="1158"/>
    </location>
</feature>
<feature type="compositionally biased region" description="Basic and acidic residues" evidence="9">
    <location>
        <begin position="1282"/>
        <end position="1296"/>
    </location>
</feature>
<dbReference type="Proteomes" id="UP001634394">
    <property type="component" value="Unassembled WGS sequence"/>
</dbReference>
<feature type="compositionally biased region" description="Basic and acidic residues" evidence="9">
    <location>
        <begin position="1078"/>
        <end position="1096"/>
    </location>
</feature>
<dbReference type="Pfam" id="PF16000">
    <property type="entry name" value="CARMIL_C"/>
    <property type="match status" value="1"/>
</dbReference>
<dbReference type="SUPFAM" id="SSF52047">
    <property type="entry name" value="RNI-like"/>
    <property type="match status" value="2"/>
</dbReference>
<evidence type="ECO:0000313" key="12">
    <source>
        <dbReference type="EMBL" id="KAL3859723.1"/>
    </source>
</evidence>
<comment type="similarity">
    <text evidence="3">Belongs to the CARMIL family.</text>
</comment>